<dbReference type="Gene3D" id="3.20.170.20">
    <property type="entry name" value="Protein of unknown function DUF952"/>
    <property type="match status" value="1"/>
</dbReference>
<dbReference type="RefSeq" id="WP_344046132.1">
    <property type="nucleotide sequence ID" value="NZ_BAAAPB010000003.1"/>
</dbReference>
<name>A0ABN2REG4_9ACTN</name>
<comment type="caution">
    <text evidence="1">The sequence shown here is derived from an EMBL/GenBank/DDBJ whole genome shotgun (WGS) entry which is preliminary data.</text>
</comment>
<dbReference type="PANTHER" id="PTHR34129:SF1">
    <property type="entry name" value="DUF952 DOMAIN-CONTAINING PROTEIN"/>
    <property type="match status" value="1"/>
</dbReference>
<keyword evidence="2" id="KW-1185">Reference proteome</keyword>
<evidence type="ECO:0000313" key="1">
    <source>
        <dbReference type="EMBL" id="GAA1967765.1"/>
    </source>
</evidence>
<gene>
    <name evidence="1" type="ORF">GCM10009798_30160</name>
</gene>
<protein>
    <submittedName>
        <fullName evidence="1">DUF952 domain-containing protein</fullName>
    </submittedName>
</protein>
<accession>A0ABN2REG4</accession>
<organism evidence="1 2">
    <name type="scientific">Nocardioides panacihumi</name>
    <dbReference type="NCBI Taxonomy" id="400774"/>
    <lineage>
        <taxon>Bacteria</taxon>
        <taxon>Bacillati</taxon>
        <taxon>Actinomycetota</taxon>
        <taxon>Actinomycetes</taxon>
        <taxon>Propionibacteriales</taxon>
        <taxon>Nocardioidaceae</taxon>
        <taxon>Nocardioides</taxon>
    </lineage>
</organism>
<dbReference type="Proteomes" id="UP001500571">
    <property type="component" value="Unassembled WGS sequence"/>
</dbReference>
<dbReference type="SUPFAM" id="SSF56399">
    <property type="entry name" value="ADP-ribosylation"/>
    <property type="match status" value="1"/>
</dbReference>
<dbReference type="EMBL" id="BAAAPB010000003">
    <property type="protein sequence ID" value="GAA1967765.1"/>
    <property type="molecule type" value="Genomic_DNA"/>
</dbReference>
<dbReference type="Pfam" id="PF06108">
    <property type="entry name" value="DUF952"/>
    <property type="match status" value="1"/>
</dbReference>
<sequence length="110" mass="12130">MTDQTRVIFHVATAADWRAALAAGEYTTSTIGVSLEQEGFIHAARGDQWEHVRRRYYAEVNEPLALLVIDVARLDPPWREDPVGDDTYPHVYGPINADAVVAAVPLAPFG</sequence>
<dbReference type="PANTHER" id="PTHR34129">
    <property type="entry name" value="BLR1139 PROTEIN"/>
    <property type="match status" value="1"/>
</dbReference>
<dbReference type="InterPro" id="IPR009297">
    <property type="entry name" value="DUF952"/>
</dbReference>
<reference evidence="1 2" key="1">
    <citation type="journal article" date="2019" name="Int. J. Syst. Evol. Microbiol.">
        <title>The Global Catalogue of Microorganisms (GCM) 10K type strain sequencing project: providing services to taxonomists for standard genome sequencing and annotation.</title>
        <authorList>
            <consortium name="The Broad Institute Genomics Platform"/>
            <consortium name="The Broad Institute Genome Sequencing Center for Infectious Disease"/>
            <person name="Wu L."/>
            <person name="Ma J."/>
        </authorList>
    </citation>
    <scope>NUCLEOTIDE SEQUENCE [LARGE SCALE GENOMIC DNA]</scope>
    <source>
        <strain evidence="1 2">JCM 15309</strain>
    </source>
</reference>
<evidence type="ECO:0000313" key="2">
    <source>
        <dbReference type="Proteomes" id="UP001500571"/>
    </source>
</evidence>
<proteinExistence type="predicted"/>